<dbReference type="Proteomes" id="UP000485058">
    <property type="component" value="Unassembled WGS sequence"/>
</dbReference>
<proteinExistence type="predicted"/>
<reference evidence="1 2" key="1">
    <citation type="submission" date="2020-02" db="EMBL/GenBank/DDBJ databases">
        <title>Draft genome sequence of Haematococcus lacustris strain NIES-144.</title>
        <authorList>
            <person name="Morimoto D."/>
            <person name="Nakagawa S."/>
            <person name="Yoshida T."/>
            <person name="Sawayama S."/>
        </authorList>
    </citation>
    <scope>NUCLEOTIDE SEQUENCE [LARGE SCALE GENOMIC DNA]</scope>
    <source>
        <strain evidence="1 2">NIES-144</strain>
    </source>
</reference>
<dbReference type="AlphaFoldDB" id="A0A699ZQ22"/>
<feature type="non-terminal residue" evidence="1">
    <location>
        <position position="111"/>
    </location>
</feature>
<name>A0A699ZQ22_HAELA</name>
<gene>
    <name evidence="1" type="ORF">HaLaN_20851</name>
</gene>
<comment type="caution">
    <text evidence="1">The sequence shown here is derived from an EMBL/GenBank/DDBJ whole genome shotgun (WGS) entry which is preliminary data.</text>
</comment>
<organism evidence="1 2">
    <name type="scientific">Haematococcus lacustris</name>
    <name type="common">Green alga</name>
    <name type="synonym">Haematococcus pluvialis</name>
    <dbReference type="NCBI Taxonomy" id="44745"/>
    <lineage>
        <taxon>Eukaryota</taxon>
        <taxon>Viridiplantae</taxon>
        <taxon>Chlorophyta</taxon>
        <taxon>core chlorophytes</taxon>
        <taxon>Chlorophyceae</taxon>
        <taxon>CS clade</taxon>
        <taxon>Chlamydomonadales</taxon>
        <taxon>Haematococcaceae</taxon>
        <taxon>Haematococcus</taxon>
    </lineage>
</organism>
<dbReference type="EMBL" id="BLLF01002230">
    <property type="protein sequence ID" value="GFH23260.1"/>
    <property type="molecule type" value="Genomic_DNA"/>
</dbReference>
<keyword evidence="2" id="KW-1185">Reference proteome</keyword>
<sequence>MVPCTCPKQAVRLAVVLALLSSPEEIVRINGGRHKGLLSFAERTVGWTVKRITGNGVPMTALLTCSQDLATDPLLIVKNGMVIIKLRQMAALCCTMYDNMVAAPPRSQPST</sequence>
<protein>
    <submittedName>
        <fullName evidence="1">Uncharacterized protein</fullName>
    </submittedName>
</protein>
<evidence type="ECO:0000313" key="1">
    <source>
        <dbReference type="EMBL" id="GFH23260.1"/>
    </source>
</evidence>
<accession>A0A699ZQ22</accession>
<evidence type="ECO:0000313" key="2">
    <source>
        <dbReference type="Proteomes" id="UP000485058"/>
    </source>
</evidence>